<evidence type="ECO:0000256" key="7">
    <source>
        <dbReference type="ARBA" id="ARBA00023277"/>
    </source>
</evidence>
<gene>
    <name evidence="13" type="ORF">QBC47DRAFT_295946</name>
</gene>
<reference evidence="13" key="1">
    <citation type="submission" date="2023-06" db="EMBL/GenBank/DDBJ databases">
        <title>Genome-scale phylogeny and comparative genomics of the fungal order Sordariales.</title>
        <authorList>
            <consortium name="Lawrence Berkeley National Laboratory"/>
            <person name="Hensen N."/>
            <person name="Bonometti L."/>
            <person name="Westerberg I."/>
            <person name="Brannstrom I.O."/>
            <person name="Guillou S."/>
            <person name="Cros-Aarteil S."/>
            <person name="Calhoun S."/>
            <person name="Haridas S."/>
            <person name="Kuo A."/>
            <person name="Mondo S."/>
            <person name="Pangilinan J."/>
            <person name="Riley R."/>
            <person name="Labutti K."/>
            <person name="Andreopoulos B."/>
            <person name="Lipzen A."/>
            <person name="Chen C."/>
            <person name="Yanf M."/>
            <person name="Daum C."/>
            <person name="Ng V."/>
            <person name="Clum A."/>
            <person name="Steindorff A."/>
            <person name="Ohm R."/>
            <person name="Martin F."/>
            <person name="Silar P."/>
            <person name="Natvig D."/>
            <person name="Lalanne C."/>
            <person name="Gautier V."/>
            <person name="Ament-Velasquez S.L."/>
            <person name="Kruys A."/>
            <person name="Hutchinson M.I."/>
            <person name="Powell A.J."/>
            <person name="Barry K."/>
            <person name="Miller A.N."/>
            <person name="Grigoriev I.V."/>
            <person name="Debuchy R."/>
            <person name="Gladieux P."/>
            <person name="Thoren M.H."/>
            <person name="Johannesson H."/>
        </authorList>
    </citation>
    <scope>NUCLEOTIDE SEQUENCE</scope>
    <source>
        <strain evidence="13">PSN4</strain>
    </source>
</reference>
<comment type="caution">
    <text evidence="13">The sequence shown here is derived from an EMBL/GenBank/DDBJ whole genome shotgun (WGS) entry which is preliminary data.</text>
</comment>
<dbReference type="EC" id="3.1.1.73" evidence="11"/>
<evidence type="ECO:0000256" key="11">
    <source>
        <dbReference type="RuleBase" id="RU367094"/>
    </source>
</evidence>
<keyword evidence="14" id="KW-1185">Reference proteome</keyword>
<accession>A0AAJ0BGB1</accession>
<dbReference type="PANTHER" id="PTHR38050">
    <property type="match status" value="1"/>
</dbReference>
<keyword evidence="4 11" id="KW-0858">Xylan degradation</keyword>
<dbReference type="EMBL" id="MU839830">
    <property type="protein sequence ID" value="KAK1757734.1"/>
    <property type="molecule type" value="Genomic_DNA"/>
</dbReference>
<keyword evidence="6 11" id="KW-0378">Hydrolase</keyword>
<evidence type="ECO:0000259" key="12">
    <source>
        <dbReference type="Pfam" id="PF02230"/>
    </source>
</evidence>
<comment type="subcellular location">
    <subcellularLocation>
        <location evidence="1 11">Secreted</location>
    </subcellularLocation>
</comment>
<dbReference type="Proteomes" id="UP001239445">
    <property type="component" value="Unassembled WGS sequence"/>
</dbReference>
<dbReference type="GO" id="GO:0030600">
    <property type="term" value="F:feruloyl esterase activity"/>
    <property type="evidence" value="ECO:0007669"/>
    <property type="project" value="UniProtKB-UniRule"/>
</dbReference>
<dbReference type="Gene3D" id="3.40.50.1820">
    <property type="entry name" value="alpha/beta hydrolase"/>
    <property type="match status" value="1"/>
</dbReference>
<evidence type="ECO:0000256" key="9">
    <source>
        <dbReference type="ARBA" id="ARBA00025250"/>
    </source>
</evidence>
<evidence type="ECO:0000256" key="6">
    <source>
        <dbReference type="ARBA" id="ARBA00022801"/>
    </source>
</evidence>
<dbReference type="GO" id="GO:0005576">
    <property type="term" value="C:extracellular region"/>
    <property type="evidence" value="ECO:0007669"/>
    <property type="project" value="UniProtKB-SubCell"/>
</dbReference>
<keyword evidence="3 11" id="KW-0964">Secreted</keyword>
<evidence type="ECO:0000313" key="13">
    <source>
        <dbReference type="EMBL" id="KAK1757734.1"/>
    </source>
</evidence>
<comment type="catalytic activity">
    <reaction evidence="10 11">
        <text>feruloyl-polysaccharide + H2O = ferulate + polysaccharide.</text>
        <dbReference type="EC" id="3.1.1.73"/>
    </reaction>
</comment>
<comment type="function">
    <text evidence="9 11">Involved in degradation of plant cell walls. Hydrolyzes the feruloyl-arabinose ester bond in arabinoxylans, and the feruloyl-galactose ester bond in pectin. Active against paranitrophenyl-acetate, methyl ferulate and wheat arabinoxylan.</text>
</comment>
<organism evidence="13 14">
    <name type="scientific">Echria macrotheca</name>
    <dbReference type="NCBI Taxonomy" id="438768"/>
    <lineage>
        <taxon>Eukaryota</taxon>
        <taxon>Fungi</taxon>
        <taxon>Dikarya</taxon>
        <taxon>Ascomycota</taxon>
        <taxon>Pezizomycotina</taxon>
        <taxon>Sordariomycetes</taxon>
        <taxon>Sordariomycetidae</taxon>
        <taxon>Sordariales</taxon>
        <taxon>Schizotheciaceae</taxon>
        <taxon>Echria</taxon>
    </lineage>
</organism>
<feature type="domain" description="Phospholipase/carboxylesterase/thioesterase" evidence="12">
    <location>
        <begin position="124"/>
        <end position="221"/>
    </location>
</feature>
<evidence type="ECO:0000256" key="5">
    <source>
        <dbReference type="ARBA" id="ARBA00022729"/>
    </source>
</evidence>
<keyword evidence="8 11" id="KW-0624">Polysaccharide degradation</keyword>
<evidence type="ECO:0000313" key="14">
    <source>
        <dbReference type="Proteomes" id="UP001239445"/>
    </source>
</evidence>
<dbReference type="SUPFAM" id="SSF53474">
    <property type="entry name" value="alpha/beta-Hydrolases"/>
    <property type="match status" value="1"/>
</dbReference>
<evidence type="ECO:0000256" key="4">
    <source>
        <dbReference type="ARBA" id="ARBA00022651"/>
    </source>
</evidence>
<dbReference type="PANTHER" id="PTHR38050:SF1">
    <property type="entry name" value="FERULOYL ESTERASE C"/>
    <property type="match status" value="1"/>
</dbReference>
<feature type="chain" id="PRO_5042314428" description="Feruloyl esterase C" evidence="11">
    <location>
        <begin position="26"/>
        <end position="285"/>
    </location>
</feature>
<feature type="signal peptide" evidence="11">
    <location>
        <begin position="1"/>
        <end position="25"/>
    </location>
</feature>
<dbReference type="AlphaFoldDB" id="A0AAJ0BGB1"/>
<keyword evidence="7 11" id="KW-0119">Carbohydrate metabolism</keyword>
<proteinExistence type="inferred from homology"/>
<evidence type="ECO:0000256" key="2">
    <source>
        <dbReference type="ARBA" id="ARBA00010278"/>
    </source>
</evidence>
<evidence type="ECO:0000256" key="10">
    <source>
        <dbReference type="ARBA" id="ARBA00034075"/>
    </source>
</evidence>
<protein>
    <recommendedName>
        <fullName evidence="11">Feruloyl esterase C</fullName>
        <ecNumber evidence="11">3.1.1.73</ecNumber>
    </recommendedName>
    <alternativeName>
        <fullName evidence="11">Ferulic acid esterase C</fullName>
    </alternativeName>
</protein>
<name>A0AAJ0BGB1_9PEZI</name>
<sequence length="285" mass="30797">MASLQSLRWLFGLLAALCLLAPVLAEANVTAGCGKTPTLTSGQRTLTVNGKSRQWIIRLPSNYDKSKPHRLIFGLHWRDADFKSVDTGSAPYYGLRALAGDSTIFIAPNGLNKGWANSGGEDVTLIDTILQTVSEDLCIDQNLIFSVGFSYGAAMSYSLACSRPKVFRAVAVLSGALLSGCSGGTEPVAYYCQHGVRDSVLNISNGKQLRDNMLKRNGCQAKTAQEPARNSKTHIKTEYSCNPGYPVTFVAFDEDHVALPKDSGGDGGANSWTIPEVWKFFSQFT</sequence>
<evidence type="ECO:0000256" key="8">
    <source>
        <dbReference type="ARBA" id="ARBA00023326"/>
    </source>
</evidence>
<evidence type="ECO:0000256" key="3">
    <source>
        <dbReference type="ARBA" id="ARBA00022525"/>
    </source>
</evidence>
<dbReference type="InterPro" id="IPR043595">
    <property type="entry name" value="FaeB/C/D"/>
</dbReference>
<dbReference type="GO" id="GO:0045493">
    <property type="term" value="P:xylan catabolic process"/>
    <property type="evidence" value="ECO:0007669"/>
    <property type="project" value="UniProtKB-UniRule"/>
</dbReference>
<keyword evidence="5 11" id="KW-0732">Signal</keyword>
<evidence type="ECO:0000256" key="1">
    <source>
        <dbReference type="ARBA" id="ARBA00004613"/>
    </source>
</evidence>
<dbReference type="InterPro" id="IPR003140">
    <property type="entry name" value="PLipase/COase/thioEstase"/>
</dbReference>
<dbReference type="InterPro" id="IPR029058">
    <property type="entry name" value="AB_hydrolase_fold"/>
</dbReference>
<comment type="similarity">
    <text evidence="2 11">Belongs to the faeC family.</text>
</comment>
<dbReference type="Pfam" id="PF02230">
    <property type="entry name" value="Abhydrolase_2"/>
    <property type="match status" value="1"/>
</dbReference>